<dbReference type="Proteomes" id="UP000015102">
    <property type="component" value="Unassembled WGS sequence"/>
</dbReference>
<comment type="subcellular location">
    <subcellularLocation>
        <location evidence="1">Cell membrane</location>
        <topology evidence="1">Multi-pass membrane protein</topology>
    </subcellularLocation>
</comment>
<dbReference type="PANTHER" id="PTHR42643">
    <property type="entry name" value="IONOTROPIC RECEPTOR 20A-RELATED"/>
    <property type="match status" value="1"/>
</dbReference>
<dbReference type="OMA" id="FNIHTED"/>
<dbReference type="GO" id="GO:0005886">
    <property type="term" value="C:plasma membrane"/>
    <property type="evidence" value="ECO:0007669"/>
    <property type="project" value="UniProtKB-SubCell"/>
</dbReference>
<dbReference type="HOGENOM" id="CLU_573161_0_0_1"/>
<reference evidence="9" key="2">
    <citation type="submission" date="2015-06" db="UniProtKB">
        <authorList>
            <consortium name="EnsemblMetazoa"/>
        </authorList>
    </citation>
    <scope>IDENTIFICATION</scope>
</reference>
<keyword evidence="10" id="KW-1185">Reference proteome</keyword>
<evidence type="ECO:0000256" key="2">
    <source>
        <dbReference type="ARBA" id="ARBA00022475"/>
    </source>
</evidence>
<dbReference type="STRING" id="36166.T1GWT2"/>
<feature type="transmembrane region" description="Helical" evidence="8">
    <location>
        <begin position="233"/>
        <end position="253"/>
    </location>
</feature>
<feature type="transmembrane region" description="Helical" evidence="8">
    <location>
        <begin position="285"/>
        <end position="301"/>
    </location>
</feature>
<proteinExistence type="predicted"/>
<dbReference type="PANTHER" id="PTHR42643:SF41">
    <property type="entry name" value="IONOTROPIC RECEPTOR 20A-RELATED"/>
    <property type="match status" value="1"/>
</dbReference>
<dbReference type="AlphaFoldDB" id="T1GWT2"/>
<evidence type="ECO:0000256" key="4">
    <source>
        <dbReference type="ARBA" id="ARBA00022989"/>
    </source>
</evidence>
<reference evidence="10" key="1">
    <citation type="submission" date="2013-02" db="EMBL/GenBank/DDBJ databases">
        <authorList>
            <person name="Hughes D."/>
        </authorList>
    </citation>
    <scope>NUCLEOTIDE SEQUENCE</scope>
    <source>
        <strain>Durham</strain>
        <strain evidence="10">NC isolate 2 -- Noor lab</strain>
    </source>
</reference>
<evidence type="ECO:0000256" key="1">
    <source>
        <dbReference type="ARBA" id="ARBA00004651"/>
    </source>
</evidence>
<accession>T1GWT2</accession>
<evidence type="ECO:0000256" key="5">
    <source>
        <dbReference type="ARBA" id="ARBA00023136"/>
    </source>
</evidence>
<keyword evidence="3 8" id="KW-0812">Transmembrane</keyword>
<feature type="transmembrane region" description="Helical" evidence="8">
    <location>
        <begin position="448"/>
        <end position="469"/>
    </location>
</feature>
<organism evidence="9 10">
    <name type="scientific">Megaselia scalaris</name>
    <name type="common">Humpbacked fly</name>
    <name type="synonym">Phora scalaris</name>
    <dbReference type="NCBI Taxonomy" id="36166"/>
    <lineage>
        <taxon>Eukaryota</taxon>
        <taxon>Metazoa</taxon>
        <taxon>Ecdysozoa</taxon>
        <taxon>Arthropoda</taxon>
        <taxon>Hexapoda</taxon>
        <taxon>Insecta</taxon>
        <taxon>Pterygota</taxon>
        <taxon>Neoptera</taxon>
        <taxon>Endopterygota</taxon>
        <taxon>Diptera</taxon>
        <taxon>Brachycera</taxon>
        <taxon>Muscomorpha</taxon>
        <taxon>Platypezoidea</taxon>
        <taxon>Phoridae</taxon>
        <taxon>Megaseliini</taxon>
        <taxon>Megaselia</taxon>
    </lineage>
</organism>
<keyword evidence="7" id="KW-0325">Glycoprotein</keyword>
<keyword evidence="2" id="KW-1003">Cell membrane</keyword>
<evidence type="ECO:0000256" key="3">
    <source>
        <dbReference type="ARBA" id="ARBA00022692"/>
    </source>
</evidence>
<protein>
    <submittedName>
        <fullName evidence="9">Uncharacterized protein</fullName>
    </submittedName>
</protein>
<dbReference type="InterPro" id="IPR052192">
    <property type="entry name" value="Insect_Ionotropic_Sensory_Rcpt"/>
</dbReference>
<evidence type="ECO:0000313" key="9">
    <source>
        <dbReference type="EnsemblMetazoa" id="MESCA008262-PA"/>
    </source>
</evidence>
<keyword evidence="4 8" id="KW-1133">Transmembrane helix</keyword>
<evidence type="ECO:0000256" key="6">
    <source>
        <dbReference type="ARBA" id="ARBA00023170"/>
    </source>
</evidence>
<evidence type="ECO:0000313" key="10">
    <source>
        <dbReference type="Proteomes" id="UP000015102"/>
    </source>
</evidence>
<keyword evidence="6" id="KW-0675">Receptor</keyword>
<keyword evidence="5 8" id="KW-0472">Membrane</keyword>
<sequence>FIATPEILSFEDLIDAIWKIPNITFNIHTEDFPYSEQNEVAVHHHVRELLIVTTKSLRFRYKLRKHIKSRLVILVTSKSTEQILERPYSLGLFNGIIFQNGTPFIFIGAENNIVLSFICPEISWPFFSVNEKLLLEEENNFFPLLIPLENRISGVFAYFAYSFRDYLYDKVMAKLIEFKKPFSERIVDEMIFSFVFTRRSDGYPLFSTKQCLMLPILDEISIQEYLRKPFTNWLWLLLVIFIIYISGILRGFIHEDSFQCFFESLTISCGSIYKGINSRNSRNRIIYLFLFLYGFVVWNLYSAKISSFLTTINRGRNLRTINDINNEKLVILASIPLFRSDKSLKWAFPEIYSFMRKFPDKRFLHNVSKNEFNELWLSMNNSFGYLIADYSWSYVSLIQSLLSRKLFSFSNLCPDKGFIYPTYFISKYVKLDETMDLFHMRVLENLKYFTIAWYIVFLGLGISAIIFILENLIHEHY</sequence>
<evidence type="ECO:0000256" key="8">
    <source>
        <dbReference type="SAM" id="Phobius"/>
    </source>
</evidence>
<dbReference type="EMBL" id="CAQQ02122551">
    <property type="status" value="NOT_ANNOTATED_CDS"/>
    <property type="molecule type" value="Genomic_DNA"/>
</dbReference>
<dbReference type="EnsemblMetazoa" id="MESCA008262-RA">
    <property type="protein sequence ID" value="MESCA008262-PA"/>
    <property type="gene ID" value="MESCA008262"/>
</dbReference>
<name>T1GWT2_MEGSC</name>
<evidence type="ECO:0000256" key="7">
    <source>
        <dbReference type="ARBA" id="ARBA00023180"/>
    </source>
</evidence>